<evidence type="ECO:0000256" key="5">
    <source>
        <dbReference type="ARBA" id="ARBA00022723"/>
    </source>
</evidence>
<evidence type="ECO:0000256" key="3">
    <source>
        <dbReference type="ARBA" id="ARBA00012483"/>
    </source>
</evidence>
<accession>A0A9D4THP7</accession>
<keyword evidence="4" id="KW-0808">Transferase</keyword>
<evidence type="ECO:0000259" key="11">
    <source>
        <dbReference type="PROSITE" id="PS50089"/>
    </source>
</evidence>
<protein>
    <recommendedName>
        <fullName evidence="3">RING-type E3 ubiquitin transferase</fullName>
        <ecNumber evidence="3">2.3.2.27</ecNumber>
    </recommendedName>
</protein>
<name>A0A9D4THP7_CHLVU</name>
<dbReference type="AlphaFoldDB" id="A0A9D4THP7"/>
<dbReference type="InterPro" id="IPR001841">
    <property type="entry name" value="Znf_RING"/>
</dbReference>
<dbReference type="CDD" id="cd23116">
    <property type="entry name" value="RING-H2_AIRP1-like"/>
    <property type="match status" value="1"/>
</dbReference>
<keyword evidence="13" id="KW-1185">Reference proteome</keyword>
<evidence type="ECO:0000313" key="13">
    <source>
        <dbReference type="Proteomes" id="UP001055712"/>
    </source>
</evidence>
<feature type="domain" description="RING-type" evidence="11">
    <location>
        <begin position="164"/>
        <end position="205"/>
    </location>
</feature>
<evidence type="ECO:0000256" key="6">
    <source>
        <dbReference type="ARBA" id="ARBA00022771"/>
    </source>
</evidence>
<dbReference type="SMART" id="SM00184">
    <property type="entry name" value="RING"/>
    <property type="match status" value="1"/>
</dbReference>
<dbReference type="SUPFAM" id="SSF57850">
    <property type="entry name" value="RING/U-box"/>
    <property type="match status" value="1"/>
</dbReference>
<comment type="catalytic activity">
    <reaction evidence="1">
        <text>S-ubiquitinyl-[E2 ubiquitin-conjugating enzyme]-L-cysteine + [acceptor protein]-L-lysine = [E2 ubiquitin-conjugating enzyme]-L-cysteine + N(6)-ubiquitinyl-[acceptor protein]-L-lysine.</text>
        <dbReference type="EC" id="2.3.2.27"/>
    </reaction>
</comment>
<dbReference type="Pfam" id="PF12678">
    <property type="entry name" value="zf-rbx1"/>
    <property type="match status" value="1"/>
</dbReference>
<evidence type="ECO:0000256" key="4">
    <source>
        <dbReference type="ARBA" id="ARBA00022679"/>
    </source>
</evidence>
<comment type="pathway">
    <text evidence="2">Protein modification; protein ubiquitination.</text>
</comment>
<dbReference type="GO" id="GO:0008270">
    <property type="term" value="F:zinc ion binding"/>
    <property type="evidence" value="ECO:0007669"/>
    <property type="project" value="UniProtKB-KW"/>
</dbReference>
<sequence length="214" mass="22600">MYQPAGAREAPARQDPSLLSACLACCQALVQCMCCLSFEPESGEGGQRLLSAQQESSSMGIEAAASPPRLPSAGDRRMPAKGGQEPSSSACSSLPTASPPMPAPFFPAAARRHKRRVADVERRSGSGSGDGSSPEGTSPKAGVSGKGQKGSTSALSTQDDEDVCPTCLDPYTEHNPKVLTRCSHHFHLPCLYEWLERSETCPVCSRAMAFEEIV</sequence>
<keyword evidence="7" id="KW-0833">Ubl conjugation pathway</keyword>
<evidence type="ECO:0000256" key="10">
    <source>
        <dbReference type="SAM" id="MobiDB-lite"/>
    </source>
</evidence>
<evidence type="ECO:0000256" key="8">
    <source>
        <dbReference type="ARBA" id="ARBA00022833"/>
    </source>
</evidence>
<evidence type="ECO:0000256" key="9">
    <source>
        <dbReference type="PROSITE-ProRule" id="PRU00175"/>
    </source>
</evidence>
<dbReference type="InterPro" id="IPR013083">
    <property type="entry name" value="Znf_RING/FYVE/PHD"/>
</dbReference>
<keyword evidence="6 9" id="KW-0863">Zinc-finger</keyword>
<keyword evidence="8" id="KW-0862">Zinc</keyword>
<evidence type="ECO:0000256" key="2">
    <source>
        <dbReference type="ARBA" id="ARBA00004906"/>
    </source>
</evidence>
<reference evidence="12" key="2">
    <citation type="submission" date="2020-11" db="EMBL/GenBank/DDBJ databases">
        <authorList>
            <person name="Cecchin M."/>
            <person name="Marcolungo L."/>
            <person name="Rossato M."/>
            <person name="Girolomoni L."/>
            <person name="Cosentino E."/>
            <person name="Cuine S."/>
            <person name="Li-Beisson Y."/>
            <person name="Delledonne M."/>
            <person name="Ballottari M."/>
        </authorList>
    </citation>
    <scope>NUCLEOTIDE SEQUENCE</scope>
    <source>
        <strain evidence="12">211/11P</strain>
        <tissue evidence="12">Whole cell</tissue>
    </source>
</reference>
<dbReference type="PANTHER" id="PTHR46463:SF10">
    <property type="entry name" value="OS01G0926200 PROTEIN"/>
    <property type="match status" value="1"/>
</dbReference>
<reference evidence="12" key="1">
    <citation type="journal article" date="2019" name="Plant J.">
        <title>Chlorella vulgaris genome assembly and annotation reveals the molecular basis for metabolic acclimation to high light conditions.</title>
        <authorList>
            <person name="Cecchin M."/>
            <person name="Marcolungo L."/>
            <person name="Rossato M."/>
            <person name="Girolomoni L."/>
            <person name="Cosentino E."/>
            <person name="Cuine S."/>
            <person name="Li-Beisson Y."/>
            <person name="Delledonne M."/>
            <person name="Ballottari M."/>
        </authorList>
    </citation>
    <scope>NUCLEOTIDE SEQUENCE</scope>
    <source>
        <strain evidence="12">211/11P</strain>
    </source>
</reference>
<dbReference type="Proteomes" id="UP001055712">
    <property type="component" value="Unassembled WGS sequence"/>
</dbReference>
<dbReference type="OrthoDB" id="8062037at2759"/>
<dbReference type="EMBL" id="SIDB01000011">
    <property type="protein sequence ID" value="KAI3425921.1"/>
    <property type="molecule type" value="Genomic_DNA"/>
</dbReference>
<feature type="region of interest" description="Disordered" evidence="10">
    <location>
        <begin position="51"/>
        <end position="161"/>
    </location>
</feature>
<evidence type="ECO:0000256" key="7">
    <source>
        <dbReference type="ARBA" id="ARBA00022786"/>
    </source>
</evidence>
<dbReference type="PANTHER" id="PTHR46463">
    <property type="entry name" value="ZINC FINGER, RING/FYVE/PHD-TYPE"/>
    <property type="match status" value="1"/>
</dbReference>
<evidence type="ECO:0000256" key="1">
    <source>
        <dbReference type="ARBA" id="ARBA00000900"/>
    </source>
</evidence>
<dbReference type="PROSITE" id="PS50089">
    <property type="entry name" value="ZF_RING_2"/>
    <property type="match status" value="1"/>
</dbReference>
<feature type="compositionally biased region" description="Low complexity" evidence="10">
    <location>
        <begin position="86"/>
        <end position="96"/>
    </location>
</feature>
<dbReference type="InterPro" id="IPR024766">
    <property type="entry name" value="Znf_RING_H2"/>
</dbReference>
<dbReference type="GO" id="GO:0061630">
    <property type="term" value="F:ubiquitin protein ligase activity"/>
    <property type="evidence" value="ECO:0007669"/>
    <property type="project" value="UniProtKB-EC"/>
</dbReference>
<dbReference type="EC" id="2.3.2.27" evidence="3"/>
<gene>
    <name evidence="12" type="ORF">D9Q98_007893</name>
</gene>
<dbReference type="Gene3D" id="3.30.40.10">
    <property type="entry name" value="Zinc/RING finger domain, C3HC4 (zinc finger)"/>
    <property type="match status" value="1"/>
</dbReference>
<keyword evidence="5" id="KW-0479">Metal-binding</keyword>
<evidence type="ECO:0000313" key="12">
    <source>
        <dbReference type="EMBL" id="KAI3425921.1"/>
    </source>
</evidence>
<proteinExistence type="predicted"/>
<comment type="caution">
    <text evidence="12">The sequence shown here is derived from an EMBL/GenBank/DDBJ whole genome shotgun (WGS) entry which is preliminary data.</text>
</comment>
<organism evidence="12 13">
    <name type="scientific">Chlorella vulgaris</name>
    <name type="common">Green alga</name>
    <dbReference type="NCBI Taxonomy" id="3077"/>
    <lineage>
        <taxon>Eukaryota</taxon>
        <taxon>Viridiplantae</taxon>
        <taxon>Chlorophyta</taxon>
        <taxon>core chlorophytes</taxon>
        <taxon>Trebouxiophyceae</taxon>
        <taxon>Chlorellales</taxon>
        <taxon>Chlorellaceae</taxon>
        <taxon>Chlorella clade</taxon>
        <taxon>Chlorella</taxon>
    </lineage>
</organism>